<evidence type="ECO:0000313" key="1">
    <source>
        <dbReference type="EMBL" id="KKN78037.1"/>
    </source>
</evidence>
<comment type="caution">
    <text evidence="1">The sequence shown here is derived from an EMBL/GenBank/DDBJ whole genome shotgun (WGS) entry which is preliminary data.</text>
</comment>
<accession>A0A0F9TSV6</accession>
<name>A0A0F9TSV6_9ZZZZ</name>
<gene>
    <name evidence="1" type="ORF">LCGC14_0354680</name>
</gene>
<organism evidence="1">
    <name type="scientific">marine sediment metagenome</name>
    <dbReference type="NCBI Taxonomy" id="412755"/>
    <lineage>
        <taxon>unclassified sequences</taxon>
        <taxon>metagenomes</taxon>
        <taxon>ecological metagenomes</taxon>
    </lineage>
</organism>
<proteinExistence type="predicted"/>
<dbReference type="EMBL" id="LAZR01000270">
    <property type="protein sequence ID" value="KKN78037.1"/>
    <property type="molecule type" value="Genomic_DNA"/>
</dbReference>
<dbReference type="AlphaFoldDB" id="A0A0F9TSV6"/>
<sequence>MRIALRRNKMNATLELLETWIERFIANRELDGAKLSERADPFLRGDDVRWIIWEIQKMECEIDELIRRTDERA</sequence>
<reference evidence="1" key="1">
    <citation type="journal article" date="2015" name="Nature">
        <title>Complex archaea that bridge the gap between prokaryotes and eukaryotes.</title>
        <authorList>
            <person name="Spang A."/>
            <person name="Saw J.H."/>
            <person name="Jorgensen S.L."/>
            <person name="Zaremba-Niedzwiedzka K."/>
            <person name="Martijn J."/>
            <person name="Lind A.E."/>
            <person name="van Eijk R."/>
            <person name="Schleper C."/>
            <person name="Guy L."/>
            <person name="Ettema T.J."/>
        </authorList>
    </citation>
    <scope>NUCLEOTIDE SEQUENCE</scope>
</reference>
<protein>
    <submittedName>
        <fullName evidence="1">Uncharacterized protein</fullName>
    </submittedName>
</protein>